<gene>
    <name evidence="1" type="ORF">XBW1_1904</name>
</gene>
<dbReference type="AlphaFoldDB" id="A0A0B6X808"/>
<evidence type="ECO:0000313" key="2">
    <source>
        <dbReference type="Proteomes" id="UP000032930"/>
    </source>
</evidence>
<evidence type="ECO:0000313" key="1">
    <source>
        <dbReference type="EMBL" id="CDM89261.1"/>
    </source>
</evidence>
<dbReference type="Proteomes" id="UP000032930">
    <property type="component" value="Chromosome"/>
</dbReference>
<protein>
    <submittedName>
        <fullName evidence="1">Uncharacterized protein</fullName>
    </submittedName>
</protein>
<proteinExistence type="predicted"/>
<organism evidence="1 2">
    <name type="scientific">Xenorhabdus bovienii</name>
    <name type="common">Xenorhabdus nematophila subsp. bovienii</name>
    <dbReference type="NCBI Taxonomy" id="40576"/>
    <lineage>
        <taxon>Bacteria</taxon>
        <taxon>Pseudomonadati</taxon>
        <taxon>Pseudomonadota</taxon>
        <taxon>Gammaproteobacteria</taxon>
        <taxon>Enterobacterales</taxon>
        <taxon>Morganellaceae</taxon>
        <taxon>Xenorhabdus</taxon>
    </lineage>
</organism>
<sequence length="39" mass="4335">MSTKFIMILKGRVRYSLIVVQCVKHGGQIIVAESPFGEV</sequence>
<dbReference type="KEGG" id="xbv:XBW1_1904"/>
<name>A0A0B6X808_XENBV</name>
<dbReference type="EMBL" id="FO818637">
    <property type="protein sequence ID" value="CDM89261.1"/>
    <property type="molecule type" value="Genomic_DNA"/>
</dbReference>
<reference evidence="1 2" key="1">
    <citation type="submission" date="2014-02" db="EMBL/GenBank/DDBJ databases">
        <authorList>
            <person name="Genoscope - CEA"/>
        </authorList>
    </citation>
    <scope>NUCLEOTIDE SEQUENCE [LARGE SCALE GENOMIC DNA]</scope>
    <source>
        <strain evidence="1 2">CS03</strain>
    </source>
</reference>
<accession>A0A0B6X808</accession>